<evidence type="ECO:0000256" key="1">
    <source>
        <dbReference type="SAM" id="Phobius"/>
    </source>
</evidence>
<keyword evidence="2" id="KW-1185">Reference proteome</keyword>
<dbReference type="Proteomes" id="UP000887565">
    <property type="component" value="Unplaced"/>
</dbReference>
<keyword evidence="1" id="KW-0812">Transmembrane</keyword>
<keyword evidence="1" id="KW-1133">Transmembrane helix</keyword>
<proteinExistence type="predicted"/>
<dbReference type="WBParaSite" id="nRc.2.0.1.t19653-RA">
    <property type="protein sequence ID" value="nRc.2.0.1.t19653-RA"/>
    <property type="gene ID" value="nRc.2.0.1.g19653"/>
</dbReference>
<evidence type="ECO:0000313" key="3">
    <source>
        <dbReference type="WBParaSite" id="nRc.2.0.1.t19653-RA"/>
    </source>
</evidence>
<keyword evidence="1" id="KW-0472">Membrane</keyword>
<accession>A0A915J171</accession>
<sequence length="62" mass="6808">MKVVIPDVANIDVADVIVVTTLIVVIASSLVMAMAKTASKNLENWPRNHEKMGEAWQKMGEN</sequence>
<reference evidence="3" key="1">
    <citation type="submission" date="2022-11" db="UniProtKB">
        <authorList>
            <consortium name="WormBaseParasite"/>
        </authorList>
    </citation>
    <scope>IDENTIFICATION</scope>
</reference>
<name>A0A915J171_ROMCU</name>
<feature type="transmembrane region" description="Helical" evidence="1">
    <location>
        <begin position="16"/>
        <end position="35"/>
    </location>
</feature>
<protein>
    <submittedName>
        <fullName evidence="3">Uncharacterized protein</fullName>
    </submittedName>
</protein>
<organism evidence="2 3">
    <name type="scientific">Romanomermis culicivorax</name>
    <name type="common">Nematode worm</name>
    <dbReference type="NCBI Taxonomy" id="13658"/>
    <lineage>
        <taxon>Eukaryota</taxon>
        <taxon>Metazoa</taxon>
        <taxon>Ecdysozoa</taxon>
        <taxon>Nematoda</taxon>
        <taxon>Enoplea</taxon>
        <taxon>Dorylaimia</taxon>
        <taxon>Mermithida</taxon>
        <taxon>Mermithoidea</taxon>
        <taxon>Mermithidae</taxon>
        <taxon>Romanomermis</taxon>
    </lineage>
</organism>
<dbReference type="AlphaFoldDB" id="A0A915J171"/>
<evidence type="ECO:0000313" key="2">
    <source>
        <dbReference type="Proteomes" id="UP000887565"/>
    </source>
</evidence>